<dbReference type="RefSeq" id="WP_381302114.1">
    <property type="nucleotide sequence ID" value="NZ_JBHVRE010000007.1"/>
</dbReference>
<evidence type="ECO:0000259" key="2">
    <source>
        <dbReference type="PROSITE" id="PS50943"/>
    </source>
</evidence>
<reference evidence="3 4" key="1">
    <citation type="submission" date="2024-09" db="EMBL/GenBank/DDBJ databases">
        <title>The Natural Products Discovery Center: Release of the First 8490 Sequenced Strains for Exploring Actinobacteria Biosynthetic Diversity.</title>
        <authorList>
            <person name="Kalkreuter E."/>
            <person name="Kautsar S.A."/>
            <person name="Yang D."/>
            <person name="Bader C.D."/>
            <person name="Teijaro C.N."/>
            <person name="Fluegel L."/>
            <person name="Davis C.M."/>
            <person name="Simpson J.R."/>
            <person name="Lauterbach L."/>
            <person name="Steele A.D."/>
            <person name="Gui C."/>
            <person name="Meng S."/>
            <person name="Li G."/>
            <person name="Viehrig K."/>
            <person name="Ye F."/>
            <person name="Su P."/>
            <person name="Kiefer A.F."/>
            <person name="Nichols A."/>
            <person name="Cepeda A.J."/>
            <person name="Yan W."/>
            <person name="Fan B."/>
            <person name="Jiang Y."/>
            <person name="Adhikari A."/>
            <person name="Zheng C.-J."/>
            <person name="Schuster L."/>
            <person name="Cowan T.M."/>
            <person name="Smanski M.J."/>
            <person name="Chevrette M.G."/>
            <person name="De Carvalho L.P.S."/>
            <person name="Shen B."/>
        </authorList>
    </citation>
    <scope>NUCLEOTIDE SEQUENCE [LARGE SCALE GENOMIC DNA]</scope>
    <source>
        <strain evidence="3 4">NPDC058584</strain>
    </source>
</reference>
<dbReference type="Gene3D" id="1.10.260.40">
    <property type="entry name" value="lambda repressor-like DNA-binding domains"/>
    <property type="match status" value="1"/>
</dbReference>
<feature type="domain" description="HTH cro/C1-type" evidence="2">
    <location>
        <begin position="18"/>
        <end position="73"/>
    </location>
</feature>
<dbReference type="Gene3D" id="2.80.10.50">
    <property type="match status" value="1"/>
</dbReference>
<feature type="region of interest" description="Disordered" evidence="1">
    <location>
        <begin position="79"/>
        <end position="139"/>
    </location>
</feature>
<dbReference type="Pfam" id="PF00652">
    <property type="entry name" value="Ricin_B_lectin"/>
    <property type="match status" value="1"/>
</dbReference>
<dbReference type="PROSITE" id="PS50943">
    <property type="entry name" value="HTH_CROC1"/>
    <property type="match status" value="1"/>
</dbReference>
<protein>
    <submittedName>
        <fullName evidence="3">Helix-turn-helix domain-containing protein</fullName>
    </submittedName>
</protein>
<evidence type="ECO:0000313" key="4">
    <source>
        <dbReference type="Proteomes" id="UP001598300"/>
    </source>
</evidence>
<dbReference type="SUPFAM" id="SSF50370">
    <property type="entry name" value="Ricin B-like lectins"/>
    <property type="match status" value="1"/>
</dbReference>
<accession>A0ABW6E1S7</accession>
<organism evidence="3 4">
    <name type="scientific">Streptomyces bacillaris</name>
    <dbReference type="NCBI Taxonomy" id="68179"/>
    <lineage>
        <taxon>Bacteria</taxon>
        <taxon>Bacillati</taxon>
        <taxon>Actinomycetota</taxon>
        <taxon>Actinomycetes</taxon>
        <taxon>Kitasatosporales</taxon>
        <taxon>Streptomycetaceae</taxon>
        <taxon>Streptomyces</taxon>
    </lineage>
</organism>
<dbReference type="SUPFAM" id="SSF47413">
    <property type="entry name" value="lambda repressor-like DNA-binding domains"/>
    <property type="match status" value="1"/>
</dbReference>
<dbReference type="InterPro" id="IPR000772">
    <property type="entry name" value="Ricin_B_lectin"/>
</dbReference>
<sequence length="318" mass="33658">MAAGAAPEDAARRLGAELRALQQRSGRTLRDLETRVRISDSSLSRYFRGSTVPPWSTVRDLCRALGADPIAYRTLWEAADRSRPEPPPPLEPQEPSHPRPPATLATPPLTDPATAPDPATPTDRAGGPPPRTRPWHRVTGLGASGRWVPATAGGVAGAVLGSLLTWSLLLPPDTPAAPAGTTGTVSERTAAEGGPGPSNTSRIFVSRATGACLDHSLDHHLRTYACNGLSYQRWTAQKLPDGTRRLRNHATGACLDHGGKGLRAVDCSASATQKWSFTTWPDESVEVRIAAGAECLDDSVALGLRALPCTGSSRQKWG</sequence>
<dbReference type="InterPro" id="IPR035992">
    <property type="entry name" value="Ricin_B-like_lectins"/>
</dbReference>
<evidence type="ECO:0000256" key="1">
    <source>
        <dbReference type="SAM" id="MobiDB-lite"/>
    </source>
</evidence>
<feature type="compositionally biased region" description="Low complexity" evidence="1">
    <location>
        <begin position="102"/>
        <end position="125"/>
    </location>
</feature>
<dbReference type="InterPro" id="IPR010982">
    <property type="entry name" value="Lambda_DNA-bd_dom_sf"/>
</dbReference>
<dbReference type="InterPro" id="IPR001387">
    <property type="entry name" value="Cro/C1-type_HTH"/>
</dbReference>
<comment type="caution">
    <text evidence="3">The sequence shown here is derived from an EMBL/GenBank/DDBJ whole genome shotgun (WGS) entry which is preliminary data.</text>
</comment>
<gene>
    <name evidence="3" type="ORF">ACFWR3_28645</name>
</gene>
<evidence type="ECO:0000313" key="3">
    <source>
        <dbReference type="EMBL" id="MFD3960031.1"/>
    </source>
</evidence>
<dbReference type="EMBL" id="JBHXPM010000034">
    <property type="protein sequence ID" value="MFD3960031.1"/>
    <property type="molecule type" value="Genomic_DNA"/>
</dbReference>
<dbReference type="Proteomes" id="UP001598300">
    <property type="component" value="Unassembled WGS sequence"/>
</dbReference>
<proteinExistence type="predicted"/>
<feature type="region of interest" description="Disordered" evidence="1">
    <location>
        <begin position="175"/>
        <end position="198"/>
    </location>
</feature>
<dbReference type="CDD" id="cd00093">
    <property type="entry name" value="HTH_XRE"/>
    <property type="match status" value="1"/>
</dbReference>
<dbReference type="PROSITE" id="PS50231">
    <property type="entry name" value="RICIN_B_LECTIN"/>
    <property type="match status" value="1"/>
</dbReference>
<name>A0ABW6E1S7_9ACTN</name>
<dbReference type="Pfam" id="PF13560">
    <property type="entry name" value="HTH_31"/>
    <property type="match status" value="1"/>
</dbReference>
<dbReference type="SMART" id="SM00530">
    <property type="entry name" value="HTH_XRE"/>
    <property type="match status" value="1"/>
</dbReference>
<dbReference type="CDD" id="cd23415">
    <property type="entry name" value="beta-trefoil_Ricin_AH"/>
    <property type="match status" value="1"/>
</dbReference>
<keyword evidence="4" id="KW-1185">Reference proteome</keyword>
<feature type="compositionally biased region" description="Low complexity" evidence="1">
    <location>
        <begin position="175"/>
        <end position="184"/>
    </location>
</feature>